<evidence type="ECO:0000313" key="2">
    <source>
        <dbReference type="Proteomes" id="UP000265520"/>
    </source>
</evidence>
<keyword evidence="2" id="KW-1185">Reference proteome</keyword>
<name>A0A392M5C3_9FABA</name>
<organism evidence="1 2">
    <name type="scientific">Trifolium medium</name>
    <dbReference type="NCBI Taxonomy" id="97028"/>
    <lineage>
        <taxon>Eukaryota</taxon>
        <taxon>Viridiplantae</taxon>
        <taxon>Streptophyta</taxon>
        <taxon>Embryophyta</taxon>
        <taxon>Tracheophyta</taxon>
        <taxon>Spermatophyta</taxon>
        <taxon>Magnoliopsida</taxon>
        <taxon>eudicotyledons</taxon>
        <taxon>Gunneridae</taxon>
        <taxon>Pentapetalae</taxon>
        <taxon>rosids</taxon>
        <taxon>fabids</taxon>
        <taxon>Fabales</taxon>
        <taxon>Fabaceae</taxon>
        <taxon>Papilionoideae</taxon>
        <taxon>50 kb inversion clade</taxon>
        <taxon>NPAAA clade</taxon>
        <taxon>Hologalegina</taxon>
        <taxon>IRL clade</taxon>
        <taxon>Trifolieae</taxon>
        <taxon>Trifolium</taxon>
    </lineage>
</organism>
<dbReference type="EMBL" id="LXQA010003817">
    <property type="protein sequence ID" value="MCH82535.1"/>
    <property type="molecule type" value="Genomic_DNA"/>
</dbReference>
<comment type="caution">
    <text evidence="1">The sequence shown here is derived from an EMBL/GenBank/DDBJ whole genome shotgun (WGS) entry which is preliminary data.</text>
</comment>
<proteinExistence type="predicted"/>
<gene>
    <name evidence="1" type="ORF">A2U01_0003343</name>
</gene>
<dbReference type="AlphaFoldDB" id="A0A392M5C3"/>
<accession>A0A392M5C3</accession>
<reference evidence="1 2" key="1">
    <citation type="journal article" date="2018" name="Front. Plant Sci.">
        <title>Red Clover (Trifolium pratense) and Zigzag Clover (T. medium) - A Picture of Genomic Similarities and Differences.</title>
        <authorList>
            <person name="Dluhosova J."/>
            <person name="Istvanek J."/>
            <person name="Nedelnik J."/>
            <person name="Repkova J."/>
        </authorList>
    </citation>
    <scope>NUCLEOTIDE SEQUENCE [LARGE SCALE GENOMIC DNA]</scope>
    <source>
        <strain evidence="2">cv. 10/8</strain>
        <tissue evidence="1">Leaf</tissue>
    </source>
</reference>
<protein>
    <submittedName>
        <fullName evidence="1">Uncharacterized protein</fullName>
    </submittedName>
</protein>
<evidence type="ECO:0000313" key="1">
    <source>
        <dbReference type="EMBL" id="MCH82535.1"/>
    </source>
</evidence>
<dbReference type="Proteomes" id="UP000265520">
    <property type="component" value="Unassembled WGS sequence"/>
</dbReference>
<sequence>MANILKREFKFVIESMIDFDSLEANDLDLKPFFEKQGWLTFFSRLNGPVFPFLVRDFWKYATVINGGLDGQREIQSSVMGMEVSITQDIVAHVTGAPNEGPFEPDSDKIKNSEIQRHLLLMLVEEEQIHLPAYIFNRFCEALEEGSQKSRCLIQYCRLLSEFFHQAGLIKALEDINASEVLKKTVGDVMNASILIHMKRKSNLNEIITTGKAFRVKGKGRVFVDKYPLIPKLNDLLVISDYLNRESESLT</sequence>